<evidence type="ECO:0000256" key="2">
    <source>
        <dbReference type="ARBA" id="ARBA00005184"/>
    </source>
</evidence>
<evidence type="ECO:0000313" key="13">
    <source>
        <dbReference type="EMBL" id="OAV96516.1"/>
    </source>
</evidence>
<feature type="domain" description="Pectinesterase catalytic" evidence="12">
    <location>
        <begin position="39"/>
        <end position="303"/>
    </location>
</feature>
<feature type="signal peptide" evidence="11">
    <location>
        <begin position="1"/>
        <end position="23"/>
    </location>
</feature>
<evidence type="ECO:0000313" key="14">
    <source>
        <dbReference type="EnsemblFungi" id="PTTG_00970-t43_1-p1"/>
    </source>
</evidence>
<dbReference type="PANTHER" id="PTHR31321:SF57">
    <property type="entry name" value="PECTINESTERASE 53-RELATED"/>
    <property type="match status" value="1"/>
</dbReference>
<accession>A0A180GUN8</accession>
<reference evidence="14" key="4">
    <citation type="submission" date="2025-05" db="UniProtKB">
        <authorList>
            <consortium name="EnsemblFungi"/>
        </authorList>
    </citation>
    <scope>IDENTIFICATION</scope>
    <source>
        <strain evidence="14">isolate 1-1 / race 1 (BBBD)</strain>
    </source>
</reference>
<dbReference type="GO" id="GO:0045490">
    <property type="term" value="P:pectin catabolic process"/>
    <property type="evidence" value="ECO:0007669"/>
    <property type="project" value="UniProtKB-UniPathway"/>
</dbReference>
<evidence type="ECO:0000313" key="15">
    <source>
        <dbReference type="Proteomes" id="UP000005240"/>
    </source>
</evidence>
<gene>
    <name evidence="13" type="ORF">PTTG_00970</name>
</gene>
<evidence type="ECO:0000259" key="12">
    <source>
        <dbReference type="Pfam" id="PF01095"/>
    </source>
</evidence>
<dbReference type="Proteomes" id="UP000005240">
    <property type="component" value="Unassembled WGS sequence"/>
</dbReference>
<feature type="chain" id="PRO_5011112274" description="pectinesterase" evidence="11">
    <location>
        <begin position="24"/>
        <end position="326"/>
    </location>
</feature>
<evidence type="ECO:0000256" key="11">
    <source>
        <dbReference type="SAM" id="SignalP"/>
    </source>
</evidence>
<evidence type="ECO:0000256" key="9">
    <source>
        <dbReference type="ARBA" id="ARBA00042203"/>
    </source>
</evidence>
<dbReference type="EnsemblFungi" id="PTTG_00970-t43_1">
    <property type="protein sequence ID" value="PTTG_00970-t43_1-p1"/>
    <property type="gene ID" value="PTTG_00970"/>
</dbReference>
<evidence type="ECO:0000256" key="4">
    <source>
        <dbReference type="ARBA" id="ARBA00013229"/>
    </source>
</evidence>
<evidence type="ECO:0000256" key="5">
    <source>
        <dbReference type="ARBA" id="ARBA00022525"/>
    </source>
</evidence>
<keyword evidence="7" id="KW-0378">Hydrolase</keyword>
<evidence type="ECO:0000256" key="6">
    <source>
        <dbReference type="ARBA" id="ARBA00022729"/>
    </source>
</evidence>
<name>A0A180GUN8_PUCT1</name>
<comment type="similarity">
    <text evidence="3">Belongs to the pectinesterase family.</text>
</comment>
<reference evidence="14 15" key="3">
    <citation type="journal article" date="2017" name="G3 (Bethesda)">
        <title>Comparative analysis highlights variable genome content of wheat rusts and divergence of the mating loci.</title>
        <authorList>
            <person name="Cuomo C.A."/>
            <person name="Bakkeren G."/>
            <person name="Khalil H.B."/>
            <person name="Panwar V."/>
            <person name="Joly D."/>
            <person name="Linning R."/>
            <person name="Sakthikumar S."/>
            <person name="Song X."/>
            <person name="Adiconis X."/>
            <person name="Fan L."/>
            <person name="Goldberg J.M."/>
            <person name="Levin J.Z."/>
            <person name="Young S."/>
            <person name="Zeng Q."/>
            <person name="Anikster Y."/>
            <person name="Bruce M."/>
            <person name="Wang M."/>
            <person name="Yin C."/>
            <person name="McCallum B."/>
            <person name="Szabo L.J."/>
            <person name="Hulbert S."/>
            <person name="Chen X."/>
            <person name="Fellers J.P."/>
        </authorList>
    </citation>
    <scope>NUCLEOTIDE SEQUENCE</scope>
    <source>
        <strain evidence="15">Isolate 1-1 / race 1 (BBBD)</strain>
        <strain evidence="14">isolate 1-1 / race 1 (BBBD)</strain>
    </source>
</reference>
<protein>
    <recommendedName>
        <fullName evidence="4">pectinesterase</fullName>
        <ecNumber evidence="4">3.1.1.11</ecNumber>
    </recommendedName>
    <alternativeName>
        <fullName evidence="9">Pectin methylesterase A</fullName>
    </alternativeName>
</protein>
<evidence type="ECO:0000256" key="8">
    <source>
        <dbReference type="ARBA" id="ARBA00023085"/>
    </source>
</evidence>
<dbReference type="InterPro" id="IPR000070">
    <property type="entry name" value="Pectinesterase_cat"/>
</dbReference>
<proteinExistence type="inferred from homology"/>
<organism evidence="13">
    <name type="scientific">Puccinia triticina (isolate 1-1 / race 1 (BBBD))</name>
    <name type="common">Brown leaf rust fungus</name>
    <dbReference type="NCBI Taxonomy" id="630390"/>
    <lineage>
        <taxon>Eukaryota</taxon>
        <taxon>Fungi</taxon>
        <taxon>Dikarya</taxon>
        <taxon>Basidiomycota</taxon>
        <taxon>Pucciniomycotina</taxon>
        <taxon>Pucciniomycetes</taxon>
        <taxon>Pucciniales</taxon>
        <taxon>Pucciniaceae</taxon>
        <taxon>Puccinia</taxon>
    </lineage>
</organism>
<comment type="pathway">
    <text evidence="2">Glycan metabolism; pectin degradation; 2-dehydro-3-deoxy-D-gluconate from pectin: step 1/5.</text>
</comment>
<dbReference type="Pfam" id="PF01095">
    <property type="entry name" value="Pectinesterase"/>
    <property type="match status" value="1"/>
</dbReference>
<evidence type="ECO:0000256" key="10">
    <source>
        <dbReference type="ARBA" id="ARBA00047928"/>
    </source>
</evidence>
<dbReference type="VEuPathDB" id="FungiDB:PTTG_00970"/>
<keyword evidence="6 11" id="KW-0732">Signal</keyword>
<keyword evidence="5" id="KW-0964">Secreted</keyword>
<dbReference type="GO" id="GO:0042545">
    <property type="term" value="P:cell wall modification"/>
    <property type="evidence" value="ECO:0007669"/>
    <property type="project" value="InterPro"/>
</dbReference>
<dbReference type="AlphaFoldDB" id="A0A180GUN8"/>
<evidence type="ECO:0000256" key="7">
    <source>
        <dbReference type="ARBA" id="ARBA00022801"/>
    </source>
</evidence>
<dbReference type="GO" id="GO:0005576">
    <property type="term" value="C:extracellular region"/>
    <property type="evidence" value="ECO:0007669"/>
    <property type="project" value="UniProtKB-SubCell"/>
</dbReference>
<dbReference type="InterPro" id="IPR012334">
    <property type="entry name" value="Pectin_lyas_fold"/>
</dbReference>
<dbReference type="OrthoDB" id="2498257at2759"/>
<reference evidence="13" key="2">
    <citation type="submission" date="2016-05" db="EMBL/GenBank/DDBJ databases">
        <title>Comparative analysis highlights variable genome content of wheat rusts and divergence of the mating loci.</title>
        <authorList>
            <person name="Cuomo C.A."/>
            <person name="Bakkeren G."/>
            <person name="Szabo L."/>
            <person name="Khalil H."/>
            <person name="Joly D."/>
            <person name="Goldberg J."/>
            <person name="Young S."/>
            <person name="Zeng Q."/>
            <person name="Fellers J."/>
        </authorList>
    </citation>
    <scope>NUCLEOTIDE SEQUENCE [LARGE SCALE GENOMIC DNA]</scope>
    <source>
        <strain evidence="13">1-1 BBBD Race 1</strain>
    </source>
</reference>
<sequence>MFTYSQIRLNILAVAFLSLFTWAQSNAAASGALIVRQGKAGKGEYATIADAVDALKGLTGPKTIFVYPGTYSEQLRLKYAYGLTLQGYTTNPTSATSNQVNVKVAISAAQAGSNSKSATIWAQSAGIRILNLNIINSFGSGTDTQALALASTGSKQVFKYCTFSSFQDTVELEGLSYFEGCRIEGGVDFIFGPGSAWFTSSIVAVKAASKPVITAQRASPGGKTSIVIDKSQVISAGARAGSTYLGRPWSEYASVVFQFCTLSDIIIPAGWSSWNPPNDPRTAHVRFQEYKNVGPGASSKRQIGTQRSPQVEIAEVLGSDYATWAN</sequence>
<dbReference type="EC" id="3.1.1.11" evidence="4"/>
<dbReference type="SUPFAM" id="SSF51126">
    <property type="entry name" value="Pectin lyase-like"/>
    <property type="match status" value="1"/>
</dbReference>
<evidence type="ECO:0000256" key="1">
    <source>
        <dbReference type="ARBA" id="ARBA00004613"/>
    </source>
</evidence>
<comment type="catalytic activity">
    <reaction evidence="10">
        <text>[(1-&gt;4)-alpha-D-galacturonosyl methyl ester](n) + n H2O = [(1-&gt;4)-alpha-D-galacturonosyl](n) + n methanol + n H(+)</text>
        <dbReference type="Rhea" id="RHEA:22380"/>
        <dbReference type="Rhea" id="RHEA-COMP:14570"/>
        <dbReference type="Rhea" id="RHEA-COMP:14573"/>
        <dbReference type="ChEBI" id="CHEBI:15377"/>
        <dbReference type="ChEBI" id="CHEBI:15378"/>
        <dbReference type="ChEBI" id="CHEBI:17790"/>
        <dbReference type="ChEBI" id="CHEBI:140522"/>
        <dbReference type="ChEBI" id="CHEBI:140523"/>
        <dbReference type="EC" id="3.1.1.11"/>
    </reaction>
</comment>
<dbReference type="GO" id="GO:0030599">
    <property type="term" value="F:pectinesterase activity"/>
    <property type="evidence" value="ECO:0007669"/>
    <property type="project" value="UniProtKB-EC"/>
</dbReference>
<dbReference type="EMBL" id="ADAS02000019">
    <property type="protein sequence ID" value="OAV96516.1"/>
    <property type="molecule type" value="Genomic_DNA"/>
</dbReference>
<keyword evidence="8" id="KW-0063">Aspartyl esterase</keyword>
<dbReference type="Gene3D" id="2.160.20.10">
    <property type="entry name" value="Single-stranded right-handed beta-helix, Pectin lyase-like"/>
    <property type="match status" value="1"/>
</dbReference>
<dbReference type="FunFam" id="2.160.20.10:FF:000014">
    <property type="entry name" value="Pectinesterase"/>
    <property type="match status" value="1"/>
</dbReference>
<dbReference type="InterPro" id="IPR011050">
    <property type="entry name" value="Pectin_lyase_fold/virulence"/>
</dbReference>
<dbReference type="PANTHER" id="PTHR31321">
    <property type="entry name" value="ACYL-COA THIOESTER HYDROLASE YBHC-RELATED"/>
    <property type="match status" value="1"/>
</dbReference>
<evidence type="ECO:0000256" key="3">
    <source>
        <dbReference type="ARBA" id="ARBA00008891"/>
    </source>
</evidence>
<reference evidence="13" key="1">
    <citation type="submission" date="2009-11" db="EMBL/GenBank/DDBJ databases">
        <authorList>
            <consortium name="The Broad Institute Genome Sequencing Platform"/>
            <person name="Ward D."/>
            <person name="Feldgarden M."/>
            <person name="Earl A."/>
            <person name="Young S.K."/>
            <person name="Zeng Q."/>
            <person name="Koehrsen M."/>
            <person name="Alvarado L."/>
            <person name="Berlin A."/>
            <person name="Bochicchio J."/>
            <person name="Borenstein D."/>
            <person name="Chapman S.B."/>
            <person name="Chen Z."/>
            <person name="Engels R."/>
            <person name="Freedman E."/>
            <person name="Gellesch M."/>
            <person name="Goldberg J."/>
            <person name="Griggs A."/>
            <person name="Gujja S."/>
            <person name="Heilman E."/>
            <person name="Heiman D."/>
            <person name="Hepburn T."/>
            <person name="Howarth C."/>
            <person name="Jen D."/>
            <person name="Larson L."/>
            <person name="Lewis B."/>
            <person name="Mehta T."/>
            <person name="Park D."/>
            <person name="Pearson M."/>
            <person name="Roberts A."/>
            <person name="Saif S."/>
            <person name="Shea T."/>
            <person name="Shenoy N."/>
            <person name="Sisk P."/>
            <person name="Stolte C."/>
            <person name="Sykes S."/>
            <person name="Thomson T."/>
            <person name="Walk T."/>
            <person name="White J."/>
            <person name="Yandava C."/>
            <person name="Izard J."/>
            <person name="Baranova O.V."/>
            <person name="Blanton J.M."/>
            <person name="Tanner A.C."/>
            <person name="Dewhirst F.E."/>
            <person name="Haas B."/>
            <person name="Nusbaum C."/>
            <person name="Birren B."/>
        </authorList>
    </citation>
    <scope>NUCLEOTIDE SEQUENCE [LARGE SCALE GENOMIC DNA]</scope>
    <source>
        <strain evidence="13">1-1 BBBD Race 1</strain>
    </source>
</reference>
<keyword evidence="15" id="KW-1185">Reference proteome</keyword>
<comment type="subcellular location">
    <subcellularLocation>
        <location evidence="1">Secreted</location>
    </subcellularLocation>
</comment>
<dbReference type="UniPathway" id="UPA00545">
    <property type="reaction ID" value="UER00823"/>
</dbReference>